<comment type="caution">
    <text evidence="2">The sequence shown here is derived from an EMBL/GenBank/DDBJ whole genome shotgun (WGS) entry which is preliminary data.</text>
</comment>
<protein>
    <submittedName>
        <fullName evidence="2">Uncharacterized protein</fullName>
    </submittedName>
</protein>
<evidence type="ECO:0000313" key="3">
    <source>
        <dbReference type="Proteomes" id="UP000315226"/>
    </source>
</evidence>
<dbReference type="Proteomes" id="UP000315226">
    <property type="component" value="Unassembled WGS sequence"/>
</dbReference>
<dbReference type="AlphaFoldDB" id="A0A4Y3RND8"/>
<dbReference type="EMBL" id="BJMN01000032">
    <property type="protein sequence ID" value="GEB59286.1"/>
    <property type="molecule type" value="Genomic_DNA"/>
</dbReference>
<name>A0A4Y3RND8_9ACTN</name>
<reference evidence="2 3" key="1">
    <citation type="submission" date="2019-06" db="EMBL/GenBank/DDBJ databases">
        <title>Whole genome shotgun sequence of Streptomyces gardneri NBRC 12865.</title>
        <authorList>
            <person name="Hosoyama A."/>
            <person name="Uohara A."/>
            <person name="Ohji S."/>
            <person name="Ichikawa N."/>
        </authorList>
    </citation>
    <scope>NUCLEOTIDE SEQUENCE [LARGE SCALE GENOMIC DNA]</scope>
    <source>
        <strain evidence="2 3">NBRC 12865</strain>
    </source>
</reference>
<proteinExistence type="predicted"/>
<accession>A0A4Y3RND8</accession>
<gene>
    <name evidence="2" type="ORF">SGA01_48910</name>
</gene>
<keyword evidence="3" id="KW-1185">Reference proteome</keyword>
<evidence type="ECO:0000256" key="1">
    <source>
        <dbReference type="SAM" id="MobiDB-lite"/>
    </source>
</evidence>
<sequence>MDDKKEDDNPAGDDGLGAHPQHAGARTTPPPPLDDDRHSLPPLPHPVPHAGHDKR</sequence>
<organism evidence="2 3">
    <name type="scientific">Streptomyces gardneri</name>
    <dbReference type="NCBI Taxonomy" id="66892"/>
    <lineage>
        <taxon>Bacteria</taxon>
        <taxon>Bacillati</taxon>
        <taxon>Actinomycetota</taxon>
        <taxon>Actinomycetes</taxon>
        <taxon>Kitasatosporales</taxon>
        <taxon>Streptomycetaceae</taxon>
        <taxon>Streptomyces</taxon>
    </lineage>
</organism>
<evidence type="ECO:0000313" key="2">
    <source>
        <dbReference type="EMBL" id="GEB59286.1"/>
    </source>
</evidence>
<feature type="region of interest" description="Disordered" evidence="1">
    <location>
        <begin position="1"/>
        <end position="55"/>
    </location>
</feature>